<evidence type="ECO:0000313" key="9">
    <source>
        <dbReference type="EMBL" id="CAD8595292.1"/>
    </source>
</evidence>
<dbReference type="GO" id="GO:0005789">
    <property type="term" value="C:endoplasmic reticulum membrane"/>
    <property type="evidence" value="ECO:0007669"/>
    <property type="project" value="UniProtKB-SubCell"/>
</dbReference>
<keyword evidence="7 8" id="KW-0472">Membrane</keyword>
<keyword evidence="4 8" id="KW-0812">Transmembrane</keyword>
<proteinExistence type="inferred from homology"/>
<evidence type="ECO:0000256" key="8">
    <source>
        <dbReference type="SAM" id="Phobius"/>
    </source>
</evidence>
<sequence>MTGVDLVLKEGNVGYDTILKCPPPVGMKALHSQEKQSTSSSSSFVTTTQKQKDALAAKKKNRAFTIATGPGKQIAMNAFMMYMSGKSLNIFSISITSMAVLTPLSSILSIQKAFSALEDIDLQVPKLIYVACNLVWLGLGLYKMSSMRLLPTTSADWTGSIVWKEMMESSSIPPVMM</sequence>
<dbReference type="PANTHER" id="PTHR19315">
    <property type="entry name" value="ER MEMBRANE PROTEIN COMPLEX SUBUNIT 4"/>
    <property type="match status" value="1"/>
</dbReference>
<evidence type="ECO:0000256" key="1">
    <source>
        <dbReference type="ARBA" id="ARBA00004477"/>
    </source>
</evidence>
<evidence type="ECO:0000256" key="4">
    <source>
        <dbReference type="ARBA" id="ARBA00022692"/>
    </source>
</evidence>
<accession>A0A7S0KX01</accession>
<organism evidence="9">
    <name type="scientific">Asterionellopsis glacialis</name>
    <dbReference type="NCBI Taxonomy" id="33640"/>
    <lineage>
        <taxon>Eukaryota</taxon>
        <taxon>Sar</taxon>
        <taxon>Stramenopiles</taxon>
        <taxon>Ochrophyta</taxon>
        <taxon>Bacillariophyta</taxon>
        <taxon>Fragilariophyceae</taxon>
        <taxon>Fragilariophycidae</taxon>
        <taxon>Fragilariales</taxon>
        <taxon>Fragilariaceae</taxon>
        <taxon>Asterionellopsis</taxon>
    </lineage>
</organism>
<dbReference type="InterPro" id="IPR009445">
    <property type="entry name" value="TMEM85/Emc4"/>
</dbReference>
<evidence type="ECO:0000256" key="2">
    <source>
        <dbReference type="ARBA" id="ARBA00007715"/>
    </source>
</evidence>
<evidence type="ECO:0000256" key="5">
    <source>
        <dbReference type="ARBA" id="ARBA00022824"/>
    </source>
</evidence>
<evidence type="ECO:0000256" key="3">
    <source>
        <dbReference type="ARBA" id="ARBA00020820"/>
    </source>
</evidence>
<dbReference type="Pfam" id="PF06417">
    <property type="entry name" value="EMC4"/>
    <property type="match status" value="1"/>
</dbReference>
<dbReference type="AlphaFoldDB" id="A0A7S0KX01"/>
<name>A0A7S0KX01_9STRA</name>
<protein>
    <recommendedName>
        <fullName evidence="3">ER membrane protein complex subunit 4</fullName>
    </recommendedName>
</protein>
<evidence type="ECO:0000256" key="6">
    <source>
        <dbReference type="ARBA" id="ARBA00022989"/>
    </source>
</evidence>
<feature type="transmembrane region" description="Helical" evidence="8">
    <location>
        <begin position="88"/>
        <end position="110"/>
    </location>
</feature>
<comment type="similarity">
    <text evidence="2">Belongs to the EMC4 family.</text>
</comment>
<dbReference type="EMBL" id="HBEX01000196">
    <property type="protein sequence ID" value="CAD8595292.1"/>
    <property type="molecule type" value="Transcribed_RNA"/>
</dbReference>
<keyword evidence="5" id="KW-0256">Endoplasmic reticulum</keyword>
<gene>
    <name evidence="9" type="ORF">AGLA0713_LOCUS120</name>
</gene>
<reference evidence="9" key="1">
    <citation type="submission" date="2021-01" db="EMBL/GenBank/DDBJ databases">
        <authorList>
            <person name="Corre E."/>
            <person name="Pelletier E."/>
            <person name="Niang G."/>
            <person name="Scheremetjew M."/>
            <person name="Finn R."/>
            <person name="Kale V."/>
            <person name="Holt S."/>
            <person name="Cochrane G."/>
            <person name="Meng A."/>
            <person name="Brown T."/>
            <person name="Cohen L."/>
        </authorList>
    </citation>
    <scope>NUCLEOTIDE SEQUENCE</scope>
</reference>
<feature type="transmembrane region" description="Helical" evidence="8">
    <location>
        <begin position="122"/>
        <end position="142"/>
    </location>
</feature>
<comment type="subcellular location">
    <subcellularLocation>
        <location evidence="1">Endoplasmic reticulum membrane</location>
        <topology evidence="1">Multi-pass membrane protein</topology>
    </subcellularLocation>
</comment>
<evidence type="ECO:0000256" key="7">
    <source>
        <dbReference type="ARBA" id="ARBA00023136"/>
    </source>
</evidence>
<keyword evidence="6 8" id="KW-1133">Transmembrane helix</keyword>